<dbReference type="EMBL" id="VSRR010010572">
    <property type="protein sequence ID" value="MPC52019.1"/>
    <property type="molecule type" value="Genomic_DNA"/>
</dbReference>
<proteinExistence type="predicted"/>
<evidence type="ECO:0000313" key="1">
    <source>
        <dbReference type="EMBL" id="MPC52019.1"/>
    </source>
</evidence>
<comment type="caution">
    <text evidence="1">The sequence shown here is derived from an EMBL/GenBank/DDBJ whole genome shotgun (WGS) entry which is preliminary data.</text>
</comment>
<dbReference type="Proteomes" id="UP000324222">
    <property type="component" value="Unassembled WGS sequence"/>
</dbReference>
<name>A0A5B7G366_PORTR</name>
<protein>
    <submittedName>
        <fullName evidence="1">Uncharacterized protein</fullName>
    </submittedName>
</protein>
<accession>A0A5B7G366</accession>
<sequence>MCSADCTSNVALNSNFGDKNENAGSELLAPAWDGPRPPAAAVLHSFSSWLPRPVSAAAAWALTDIRRKLCWQWRRWRRGE</sequence>
<evidence type="ECO:0000313" key="2">
    <source>
        <dbReference type="Proteomes" id="UP000324222"/>
    </source>
</evidence>
<organism evidence="1 2">
    <name type="scientific">Portunus trituberculatus</name>
    <name type="common">Swimming crab</name>
    <name type="synonym">Neptunus trituberculatus</name>
    <dbReference type="NCBI Taxonomy" id="210409"/>
    <lineage>
        <taxon>Eukaryota</taxon>
        <taxon>Metazoa</taxon>
        <taxon>Ecdysozoa</taxon>
        <taxon>Arthropoda</taxon>
        <taxon>Crustacea</taxon>
        <taxon>Multicrustacea</taxon>
        <taxon>Malacostraca</taxon>
        <taxon>Eumalacostraca</taxon>
        <taxon>Eucarida</taxon>
        <taxon>Decapoda</taxon>
        <taxon>Pleocyemata</taxon>
        <taxon>Brachyura</taxon>
        <taxon>Eubrachyura</taxon>
        <taxon>Portunoidea</taxon>
        <taxon>Portunidae</taxon>
        <taxon>Portuninae</taxon>
        <taxon>Portunus</taxon>
    </lineage>
</organism>
<gene>
    <name evidence="1" type="ORF">E2C01_045877</name>
</gene>
<dbReference type="AlphaFoldDB" id="A0A5B7G366"/>
<keyword evidence="2" id="KW-1185">Reference proteome</keyword>
<reference evidence="1 2" key="1">
    <citation type="submission" date="2019-05" db="EMBL/GenBank/DDBJ databases">
        <title>Another draft genome of Portunus trituberculatus and its Hox gene families provides insights of decapod evolution.</title>
        <authorList>
            <person name="Jeong J.-H."/>
            <person name="Song I."/>
            <person name="Kim S."/>
            <person name="Choi T."/>
            <person name="Kim D."/>
            <person name="Ryu S."/>
            <person name="Kim W."/>
        </authorList>
    </citation>
    <scope>NUCLEOTIDE SEQUENCE [LARGE SCALE GENOMIC DNA]</scope>
    <source>
        <tissue evidence="1">Muscle</tissue>
    </source>
</reference>